<protein>
    <recommendedName>
        <fullName evidence="4">DUF732 domain-containing protein</fullName>
    </recommendedName>
</protein>
<evidence type="ECO:0000313" key="3">
    <source>
        <dbReference type="Proteomes" id="UP001315860"/>
    </source>
</evidence>
<dbReference type="EMBL" id="CP101990">
    <property type="protein sequence ID" value="UUI69475.1"/>
    <property type="molecule type" value="Genomic_DNA"/>
</dbReference>
<feature type="chain" id="PRO_5047351175" description="DUF732 domain-containing protein" evidence="1">
    <location>
        <begin position="21"/>
        <end position="121"/>
    </location>
</feature>
<evidence type="ECO:0008006" key="4">
    <source>
        <dbReference type="Google" id="ProtNLM"/>
    </source>
</evidence>
<dbReference type="PROSITE" id="PS51257">
    <property type="entry name" value="PROKAR_LIPOPROTEIN"/>
    <property type="match status" value="1"/>
</dbReference>
<dbReference type="RefSeq" id="WP_232417070.1">
    <property type="nucleotide sequence ID" value="NZ_CP101990.1"/>
</dbReference>
<evidence type="ECO:0000256" key="1">
    <source>
        <dbReference type="SAM" id="SignalP"/>
    </source>
</evidence>
<reference evidence="2 3" key="1">
    <citation type="submission" date="2022-07" db="EMBL/GenBank/DDBJ databases">
        <title>Novel species in genus Aeromicrobium.</title>
        <authorList>
            <person name="Ye L."/>
        </authorList>
    </citation>
    <scope>NUCLEOTIDE SEQUENCE [LARGE SCALE GENOMIC DNA]</scope>
    <source>
        <strain evidence="3">zg-Y50</strain>
    </source>
</reference>
<proteinExistence type="predicted"/>
<gene>
    <name evidence="2" type="ORF">NP095_05080</name>
</gene>
<dbReference type="Proteomes" id="UP001315860">
    <property type="component" value="Chromosome"/>
</dbReference>
<evidence type="ECO:0000313" key="2">
    <source>
        <dbReference type="EMBL" id="UUI69475.1"/>
    </source>
</evidence>
<keyword evidence="3" id="KW-1185">Reference proteome</keyword>
<organism evidence="2 3">
    <name type="scientific">Aeromicrobium duanguangcaii</name>
    <dbReference type="NCBI Taxonomy" id="2968086"/>
    <lineage>
        <taxon>Bacteria</taxon>
        <taxon>Bacillati</taxon>
        <taxon>Actinomycetota</taxon>
        <taxon>Actinomycetes</taxon>
        <taxon>Propionibacteriales</taxon>
        <taxon>Nocardioidaceae</taxon>
        <taxon>Aeromicrobium</taxon>
    </lineage>
</organism>
<sequence length="121" mass="13174">MGKRKVVFAAILLGSTYGCSAESEPAQERATQSAARTVAYPTDAQQAVLADEVQAVVPRIEVEPDRVAEAMRSTCVAMLDDVPNVERMAATYLTGGLKTDLSEPKITELMKIARAQEWCER</sequence>
<keyword evidence="1" id="KW-0732">Signal</keyword>
<feature type="signal peptide" evidence="1">
    <location>
        <begin position="1"/>
        <end position="20"/>
    </location>
</feature>
<accession>A0ABY5KKD3</accession>
<name>A0ABY5KKD3_9ACTN</name>